<evidence type="ECO:0000256" key="1">
    <source>
        <dbReference type="SAM" id="Phobius"/>
    </source>
</evidence>
<keyword evidence="1" id="KW-0472">Membrane</keyword>
<proteinExistence type="predicted"/>
<keyword evidence="1" id="KW-0812">Transmembrane</keyword>
<comment type="caution">
    <text evidence="2">The sequence shown here is derived from an EMBL/GenBank/DDBJ whole genome shotgun (WGS) entry which is preliminary data.</text>
</comment>
<evidence type="ECO:0000313" key="3">
    <source>
        <dbReference type="Proteomes" id="UP000316562"/>
    </source>
</evidence>
<evidence type="ECO:0000313" key="2">
    <source>
        <dbReference type="EMBL" id="RZD16770.1"/>
    </source>
</evidence>
<gene>
    <name evidence="2" type="ORF">EVJ46_00570</name>
</gene>
<organism evidence="2 3">
    <name type="scientific">Acididesulfobacter guangdongensis</name>
    <dbReference type="NCBI Taxonomy" id="2597225"/>
    <lineage>
        <taxon>Bacteria</taxon>
        <taxon>Deltaproteobacteria</taxon>
        <taxon>Candidatus Acidulodesulfobacterales</taxon>
        <taxon>Candidatus Acididesulfobacter</taxon>
    </lineage>
</organism>
<dbReference type="Proteomes" id="UP000316562">
    <property type="component" value="Unassembled WGS sequence"/>
</dbReference>
<feature type="transmembrane region" description="Helical" evidence="1">
    <location>
        <begin position="12"/>
        <end position="36"/>
    </location>
</feature>
<accession>A0A519BHN1</accession>
<dbReference type="AlphaFoldDB" id="A0A519BHN1"/>
<protein>
    <submittedName>
        <fullName evidence="2">Uncharacterized protein</fullName>
    </submittedName>
</protein>
<reference evidence="2 3" key="1">
    <citation type="journal article" date="2019" name="ISME J.">
        <title>Insights into ecological role of a new deltaproteobacterial order Candidatus Acidulodesulfobacterales by metagenomics and metatranscriptomics.</title>
        <authorList>
            <person name="Tan S."/>
            <person name="Liu J."/>
            <person name="Fang Y."/>
            <person name="Hedlund B.P."/>
            <person name="Lian Z.H."/>
            <person name="Huang L.Y."/>
            <person name="Li J.T."/>
            <person name="Huang L.N."/>
            <person name="Li W.J."/>
            <person name="Jiang H.C."/>
            <person name="Dong H.L."/>
            <person name="Shu W.S."/>
        </authorList>
    </citation>
    <scope>NUCLEOTIDE SEQUENCE [LARGE SCALE GENOMIC DNA]</scope>
    <source>
        <strain evidence="2">AP2</strain>
    </source>
</reference>
<name>A0A519BHN1_ACIG2</name>
<sequence length="61" mass="6637">MQKSNMRKFKKIKLMLVVFIIIMVMNFLTGCALLVVGGLAGTTGYLAAKQGYGVQSPVTKK</sequence>
<dbReference type="EMBL" id="SGBC01000001">
    <property type="protein sequence ID" value="RZD16770.1"/>
    <property type="molecule type" value="Genomic_DNA"/>
</dbReference>
<dbReference type="PROSITE" id="PS51257">
    <property type="entry name" value="PROKAR_LIPOPROTEIN"/>
    <property type="match status" value="1"/>
</dbReference>
<keyword evidence="1" id="KW-1133">Transmembrane helix</keyword>